<name>A0ABP6GGJ1_9ACTN</name>
<protein>
    <recommendedName>
        <fullName evidence="5">Mce-associated membrane protein</fullName>
    </recommendedName>
</protein>
<evidence type="ECO:0000313" key="3">
    <source>
        <dbReference type="EMBL" id="GAA2721070.1"/>
    </source>
</evidence>
<gene>
    <name evidence="3" type="ORF">GCM10010439_10460</name>
</gene>
<organism evidence="3 4">
    <name type="scientific">Actinocorallia aurantiaca</name>
    <dbReference type="NCBI Taxonomy" id="46204"/>
    <lineage>
        <taxon>Bacteria</taxon>
        <taxon>Bacillati</taxon>
        <taxon>Actinomycetota</taxon>
        <taxon>Actinomycetes</taxon>
        <taxon>Streptosporangiales</taxon>
        <taxon>Thermomonosporaceae</taxon>
        <taxon>Actinocorallia</taxon>
    </lineage>
</organism>
<proteinExistence type="predicted"/>
<evidence type="ECO:0000256" key="1">
    <source>
        <dbReference type="ARBA" id="ARBA00004370"/>
    </source>
</evidence>
<evidence type="ECO:0000256" key="2">
    <source>
        <dbReference type="ARBA" id="ARBA00023136"/>
    </source>
</evidence>
<keyword evidence="4" id="KW-1185">Reference proteome</keyword>
<reference evidence="4" key="1">
    <citation type="journal article" date="2019" name="Int. J. Syst. Evol. Microbiol.">
        <title>The Global Catalogue of Microorganisms (GCM) 10K type strain sequencing project: providing services to taxonomists for standard genome sequencing and annotation.</title>
        <authorList>
            <consortium name="The Broad Institute Genomics Platform"/>
            <consortium name="The Broad Institute Genome Sequencing Center for Infectious Disease"/>
            <person name="Wu L."/>
            <person name="Ma J."/>
        </authorList>
    </citation>
    <scope>NUCLEOTIDE SEQUENCE [LARGE SCALE GENOMIC DNA]</scope>
    <source>
        <strain evidence="4">JCM 8201</strain>
    </source>
</reference>
<comment type="caution">
    <text evidence="3">The sequence shown here is derived from an EMBL/GenBank/DDBJ whole genome shotgun (WGS) entry which is preliminary data.</text>
</comment>
<accession>A0ABP6GGJ1</accession>
<dbReference type="PANTHER" id="PTHR37042">
    <property type="entry name" value="OUTER MEMBRANE PROTEIN RV1973"/>
    <property type="match status" value="1"/>
</dbReference>
<evidence type="ECO:0000313" key="4">
    <source>
        <dbReference type="Proteomes" id="UP001501842"/>
    </source>
</evidence>
<sequence length="164" mass="17486">MKGGLWRTITVAVLTVVALGLLGAGVYPPVSKAIASANEADTRDEILQAARQVGLNLMSMDHRTIEKDTQRVLSGSTGTFKDQYAAQTKTFIDEITKNQATSQAQVLGSGVTDYDEDSAEVIVAVSAVVTSPAVPNGAPRNMRFLIEMSKVDGKWLASKFGVIQ</sequence>
<dbReference type="PANTHER" id="PTHR37042:SF4">
    <property type="entry name" value="OUTER MEMBRANE PROTEIN RV1973"/>
    <property type="match status" value="1"/>
</dbReference>
<evidence type="ECO:0008006" key="5">
    <source>
        <dbReference type="Google" id="ProtNLM"/>
    </source>
</evidence>
<dbReference type="Proteomes" id="UP001501842">
    <property type="component" value="Unassembled WGS sequence"/>
</dbReference>
<comment type="subcellular location">
    <subcellularLocation>
        <location evidence="1">Membrane</location>
    </subcellularLocation>
</comment>
<keyword evidence="2" id="KW-0472">Membrane</keyword>
<dbReference type="EMBL" id="BAAATZ010000003">
    <property type="protein sequence ID" value="GAA2721070.1"/>
    <property type="molecule type" value="Genomic_DNA"/>
</dbReference>